<dbReference type="InterPro" id="IPR002075">
    <property type="entry name" value="NTF2_dom"/>
</dbReference>
<sequence>NLGSLYRDNSAILWNGNAFSGAQQYSEFLGRLPMSHHEIDVYDCHPLPNTMNAQGACGIIINTTGTVKYGDHPSKRNFSQTFILMPDEKQAGNYYVQSDSFRFV</sequence>
<dbReference type="GO" id="GO:0005634">
    <property type="term" value="C:nucleus"/>
    <property type="evidence" value="ECO:0007669"/>
    <property type="project" value="UniProtKB-SubCell"/>
</dbReference>
<keyword evidence="1" id="KW-0963">Cytoplasm</keyword>
<dbReference type="GO" id="GO:0006913">
    <property type="term" value="P:nucleocytoplasmic transport"/>
    <property type="evidence" value="ECO:0007669"/>
    <property type="project" value="UniProtKB-UniRule"/>
</dbReference>
<feature type="non-terminal residue" evidence="3">
    <location>
        <position position="1"/>
    </location>
</feature>
<reference evidence="3 4" key="1">
    <citation type="journal article" date="2018" name="G3 (Bethesda)">
        <title>Phylogenetic and Phylogenomic Definition of Rhizopus Species.</title>
        <authorList>
            <person name="Gryganskyi A.P."/>
            <person name="Golan J."/>
            <person name="Dolatabadi S."/>
            <person name="Mondo S."/>
            <person name="Robb S."/>
            <person name="Idnurm A."/>
            <person name="Muszewska A."/>
            <person name="Steczkiewicz K."/>
            <person name="Masonjones S."/>
            <person name="Liao H.L."/>
            <person name="Gajdeczka M.T."/>
            <person name="Anike F."/>
            <person name="Vuek A."/>
            <person name="Anishchenko I.M."/>
            <person name="Voigt K."/>
            <person name="de Hoog G.S."/>
            <person name="Smith M.E."/>
            <person name="Heitman J."/>
            <person name="Vilgalys R."/>
            <person name="Stajich J.E."/>
        </authorList>
    </citation>
    <scope>NUCLEOTIDE SEQUENCE [LARGE SCALE GENOMIC DNA]</scope>
    <source>
        <strain evidence="3 4">LSU 92-RS-03</strain>
    </source>
</reference>
<dbReference type="OrthoDB" id="25408at2759"/>
<dbReference type="EMBL" id="PJQM01002108">
    <property type="protein sequence ID" value="RCH98088.1"/>
    <property type="molecule type" value="Genomic_DNA"/>
</dbReference>
<evidence type="ECO:0000259" key="2">
    <source>
        <dbReference type="PROSITE" id="PS50177"/>
    </source>
</evidence>
<comment type="function">
    <text evidence="1">Has a role in nuclear-cytoplasmic transport of proteins and mRNAs.</text>
</comment>
<keyword evidence="1" id="KW-0653">Protein transport</keyword>
<dbReference type="AlphaFoldDB" id="A0A367K7E1"/>
<proteinExistence type="predicted"/>
<name>A0A367K7E1_RHIST</name>
<organism evidence="3 4">
    <name type="scientific">Rhizopus stolonifer</name>
    <name type="common">Rhizopus nigricans</name>
    <dbReference type="NCBI Taxonomy" id="4846"/>
    <lineage>
        <taxon>Eukaryota</taxon>
        <taxon>Fungi</taxon>
        <taxon>Fungi incertae sedis</taxon>
        <taxon>Mucoromycota</taxon>
        <taxon>Mucoromycotina</taxon>
        <taxon>Mucoromycetes</taxon>
        <taxon>Mucorales</taxon>
        <taxon>Mucorineae</taxon>
        <taxon>Rhizopodaceae</taxon>
        <taxon>Rhizopus</taxon>
    </lineage>
</organism>
<dbReference type="GO" id="GO:0051028">
    <property type="term" value="P:mRNA transport"/>
    <property type="evidence" value="ECO:0007669"/>
    <property type="project" value="UniProtKB-UniRule"/>
</dbReference>
<dbReference type="GO" id="GO:0015031">
    <property type="term" value="P:protein transport"/>
    <property type="evidence" value="ECO:0007669"/>
    <property type="project" value="UniProtKB-KW"/>
</dbReference>
<gene>
    <name evidence="3" type="ORF">CU098_011779</name>
</gene>
<accession>A0A367K7E1</accession>
<keyword evidence="1" id="KW-0813">Transport</keyword>
<dbReference type="Gene3D" id="3.10.450.50">
    <property type="match status" value="1"/>
</dbReference>
<dbReference type="GO" id="GO:0005737">
    <property type="term" value="C:cytoplasm"/>
    <property type="evidence" value="ECO:0007669"/>
    <property type="project" value="UniProtKB-SubCell"/>
</dbReference>
<evidence type="ECO:0000256" key="1">
    <source>
        <dbReference type="RuleBase" id="RU369002"/>
    </source>
</evidence>
<keyword evidence="4" id="KW-1185">Reference proteome</keyword>
<dbReference type="Pfam" id="PF02136">
    <property type="entry name" value="NTF2"/>
    <property type="match status" value="1"/>
</dbReference>
<dbReference type="InterPro" id="IPR045875">
    <property type="entry name" value="NTF2"/>
</dbReference>
<dbReference type="SUPFAM" id="SSF54427">
    <property type="entry name" value="NTF2-like"/>
    <property type="match status" value="1"/>
</dbReference>
<dbReference type="STRING" id="4846.A0A367K7E1"/>
<dbReference type="InterPro" id="IPR018222">
    <property type="entry name" value="Nuclear_transport_factor_2_euk"/>
</dbReference>
<comment type="caution">
    <text evidence="3">The sequence shown here is derived from an EMBL/GenBank/DDBJ whole genome shotgun (WGS) entry which is preliminary data.</text>
</comment>
<keyword evidence="1" id="KW-0539">Nucleus</keyword>
<dbReference type="PANTHER" id="PTHR12612">
    <property type="entry name" value="NUCLEAR TRANSPORT FACTOR 2"/>
    <property type="match status" value="1"/>
</dbReference>
<comment type="subcellular location">
    <subcellularLocation>
        <location evidence="1">Cytoplasm</location>
    </subcellularLocation>
    <subcellularLocation>
        <location evidence="1">Nucleus</location>
    </subcellularLocation>
</comment>
<evidence type="ECO:0000313" key="3">
    <source>
        <dbReference type="EMBL" id="RCH98088.1"/>
    </source>
</evidence>
<dbReference type="CDD" id="cd00780">
    <property type="entry name" value="NTF2"/>
    <property type="match status" value="1"/>
</dbReference>
<evidence type="ECO:0000313" key="4">
    <source>
        <dbReference type="Proteomes" id="UP000253551"/>
    </source>
</evidence>
<feature type="domain" description="NTF2" evidence="2">
    <location>
        <begin position="1"/>
        <end position="103"/>
    </location>
</feature>
<protein>
    <recommendedName>
        <fullName evidence="2">NTF2 domain-containing protein</fullName>
    </recommendedName>
</protein>
<dbReference type="InterPro" id="IPR032710">
    <property type="entry name" value="NTF2-like_dom_sf"/>
</dbReference>
<dbReference type="PROSITE" id="PS50177">
    <property type="entry name" value="NTF2_DOMAIN"/>
    <property type="match status" value="1"/>
</dbReference>
<dbReference type="Proteomes" id="UP000253551">
    <property type="component" value="Unassembled WGS sequence"/>
</dbReference>